<proteinExistence type="predicted"/>
<dbReference type="GO" id="GO:0006260">
    <property type="term" value="P:DNA replication"/>
    <property type="evidence" value="ECO:0007669"/>
    <property type="project" value="InterPro"/>
</dbReference>
<accession>A3ZUZ1</accession>
<dbReference type="GO" id="GO:0008270">
    <property type="term" value="F:zinc ion binding"/>
    <property type="evidence" value="ECO:0007669"/>
    <property type="project" value="InterPro"/>
</dbReference>
<keyword evidence="3" id="KW-0067">ATP-binding</keyword>
<dbReference type="InterPro" id="IPR036977">
    <property type="entry name" value="DNA_primase_Znf_CHC2"/>
</dbReference>
<gene>
    <name evidence="3" type="ORF">DSM3645_24500</name>
</gene>
<dbReference type="Proteomes" id="UP000004358">
    <property type="component" value="Unassembled WGS sequence"/>
</dbReference>
<dbReference type="GO" id="GO:0005524">
    <property type="term" value="F:ATP binding"/>
    <property type="evidence" value="ECO:0007669"/>
    <property type="project" value="InterPro"/>
</dbReference>
<dbReference type="Gene3D" id="3.90.580.10">
    <property type="entry name" value="Zinc finger, CHC2-type domain"/>
    <property type="match status" value="1"/>
</dbReference>
<dbReference type="eggNOG" id="COG4643">
    <property type="taxonomic scope" value="Bacteria"/>
</dbReference>
<feature type="region of interest" description="Disordered" evidence="1">
    <location>
        <begin position="299"/>
        <end position="318"/>
    </location>
</feature>
<dbReference type="InterPro" id="IPR013237">
    <property type="entry name" value="Phage_T7_Gp4_N"/>
</dbReference>
<dbReference type="eggNOG" id="COG0305">
    <property type="taxonomic scope" value="Bacteria"/>
</dbReference>
<evidence type="ECO:0000256" key="1">
    <source>
        <dbReference type="SAM" id="MobiDB-lite"/>
    </source>
</evidence>
<organism evidence="3 4">
    <name type="scientific">Blastopirellula marina DSM 3645</name>
    <dbReference type="NCBI Taxonomy" id="314230"/>
    <lineage>
        <taxon>Bacteria</taxon>
        <taxon>Pseudomonadati</taxon>
        <taxon>Planctomycetota</taxon>
        <taxon>Planctomycetia</taxon>
        <taxon>Pirellulales</taxon>
        <taxon>Pirellulaceae</taxon>
        <taxon>Blastopirellula</taxon>
    </lineage>
</organism>
<reference evidence="3 4" key="1">
    <citation type="submission" date="2006-02" db="EMBL/GenBank/DDBJ databases">
        <authorList>
            <person name="Amann R."/>
            <person name="Ferriera S."/>
            <person name="Johnson J."/>
            <person name="Kravitz S."/>
            <person name="Halpern A."/>
            <person name="Remington K."/>
            <person name="Beeson K."/>
            <person name="Tran B."/>
            <person name="Rogers Y.-H."/>
            <person name="Friedman R."/>
            <person name="Venter J.C."/>
        </authorList>
    </citation>
    <scope>NUCLEOTIDE SEQUENCE [LARGE SCALE GENOMIC DNA]</scope>
    <source>
        <strain evidence="3 4">DSM 3645</strain>
    </source>
</reference>
<dbReference type="GO" id="GO:0003678">
    <property type="term" value="F:DNA helicase activity"/>
    <property type="evidence" value="ECO:0007669"/>
    <property type="project" value="InterPro"/>
</dbReference>
<evidence type="ECO:0000313" key="3">
    <source>
        <dbReference type="EMBL" id="EAQ79727.1"/>
    </source>
</evidence>
<dbReference type="SUPFAM" id="SSF57783">
    <property type="entry name" value="Zinc beta-ribbon"/>
    <property type="match status" value="1"/>
</dbReference>
<evidence type="ECO:0000313" key="4">
    <source>
        <dbReference type="Proteomes" id="UP000004358"/>
    </source>
</evidence>
<dbReference type="InterPro" id="IPR027417">
    <property type="entry name" value="P-loop_NTPase"/>
</dbReference>
<dbReference type="GO" id="GO:0005829">
    <property type="term" value="C:cytosol"/>
    <property type="evidence" value="ECO:0007669"/>
    <property type="project" value="TreeGrafter"/>
</dbReference>
<dbReference type="SUPFAM" id="SSF52540">
    <property type="entry name" value="P-loop containing nucleoside triphosphate hydrolases"/>
    <property type="match status" value="1"/>
</dbReference>
<dbReference type="Gene3D" id="3.40.50.300">
    <property type="entry name" value="P-loop containing nucleotide triphosphate hydrolases"/>
    <property type="match status" value="1"/>
</dbReference>
<dbReference type="CDD" id="cd01029">
    <property type="entry name" value="TOPRIM_primases"/>
    <property type="match status" value="1"/>
</dbReference>
<keyword evidence="3" id="KW-0378">Hydrolase</keyword>
<dbReference type="PANTHER" id="PTHR30153:SF2">
    <property type="entry name" value="REPLICATIVE DNA HELICASE"/>
    <property type="match status" value="1"/>
</dbReference>
<dbReference type="PROSITE" id="PS51199">
    <property type="entry name" value="SF4_HELICASE"/>
    <property type="match status" value="1"/>
</dbReference>
<protein>
    <submittedName>
        <fullName evidence="3">Probable replicative dna helicase protein</fullName>
    </submittedName>
</protein>
<dbReference type="Pfam" id="PF03796">
    <property type="entry name" value="DnaB_C"/>
    <property type="match status" value="1"/>
</dbReference>
<dbReference type="Pfam" id="PF08273">
    <property type="entry name" value="Zn_Ribbon_Prim"/>
    <property type="match status" value="1"/>
</dbReference>
<dbReference type="AlphaFoldDB" id="A3ZUZ1"/>
<dbReference type="RefSeq" id="WP_002652797.1">
    <property type="nucleotide sequence ID" value="NZ_CH672376.1"/>
</dbReference>
<evidence type="ECO:0000259" key="2">
    <source>
        <dbReference type="PROSITE" id="PS51199"/>
    </source>
</evidence>
<sequence>MTIEVHDLKRAAAGSWTGILVSVAGIPASSLDRKHHPCPLCGGTDRFRLLDIDSGAVICNQCHRTQNGDGIATVMKYRNVDFTEAKQLIADHLGMTDTPSKPTKRVDLIERLAAAKSCPKESLIEYGAVADHATGCVTFPVFGEDRQQCSEFKIWPMAPAGDRRLKGLLSKGKPSGVFLPMTDGGATHYPVAGERWAIVEGCKDAASLHGLGYLACGTNGDHLPQKFTGLFQGVDVVLIPDRTTDAEAKAELSAARLAGVAKSVRIASLPLPLDGDKGDDCRDALRQKDGEKLLRAAIDHAKEWGPGTSQNPASGKRRKMTELVSGVITQLREHGETPKVTTGIKRLDDTLGGGMRYSDLVVIGGLSSHMKSGFVQQIGHHVTCNEKLPFAFLSLEMAPDALAERTIQYASDVPKENWHRMTHIIEQDANKHFADAAPFEVIECDATLVEVEAAILDLFKSGTKIVAVDYAQMIMADGRDDPNIAMRKVSDRLKQLAKGNDAIVIVLAQLRKDVENRKPLVPRLTDIEYGPKLGQNADVCLFVVWPHKVDPSNPPNEYQIFLEKQRNGPSKVAITCRFEPSRLRITEGESEYTPPESATSDNPWHDWNNGG</sequence>
<dbReference type="OrthoDB" id="123525at2"/>
<feature type="region of interest" description="Disordered" evidence="1">
    <location>
        <begin position="585"/>
        <end position="611"/>
    </location>
</feature>
<dbReference type="GO" id="GO:0003677">
    <property type="term" value="F:DNA binding"/>
    <property type="evidence" value="ECO:0007669"/>
    <property type="project" value="InterPro"/>
</dbReference>
<dbReference type="SMART" id="SM00778">
    <property type="entry name" value="Prim_Zn_Ribbon"/>
    <property type="match status" value="1"/>
</dbReference>
<dbReference type="InterPro" id="IPR034154">
    <property type="entry name" value="TOPRIM_DnaG/twinkle"/>
</dbReference>
<keyword evidence="3" id="KW-0347">Helicase</keyword>
<dbReference type="EMBL" id="AANZ01000013">
    <property type="protein sequence ID" value="EAQ79727.1"/>
    <property type="molecule type" value="Genomic_DNA"/>
</dbReference>
<dbReference type="PANTHER" id="PTHR30153">
    <property type="entry name" value="REPLICATIVE DNA HELICASE DNAB"/>
    <property type="match status" value="1"/>
</dbReference>
<name>A3ZUZ1_9BACT</name>
<dbReference type="InterPro" id="IPR007694">
    <property type="entry name" value="DNA_helicase_DnaB-like_C"/>
</dbReference>
<feature type="domain" description="SF4 helicase" evidence="2">
    <location>
        <begin position="333"/>
        <end position="592"/>
    </location>
</feature>
<comment type="caution">
    <text evidence="3">The sequence shown here is derived from an EMBL/GenBank/DDBJ whole genome shotgun (WGS) entry which is preliminary data.</text>
</comment>
<keyword evidence="3" id="KW-0547">Nucleotide-binding</keyword>
<dbReference type="STRING" id="314230.DSM3645_24500"/>
<dbReference type="HOGENOM" id="CLU_446675_0_0_0"/>